<evidence type="ECO:0000313" key="1">
    <source>
        <dbReference type="EMBL" id="CAI2176659.1"/>
    </source>
</evidence>
<gene>
    <name evidence="1" type="ORF">FWILDA_LOCUS7692</name>
</gene>
<evidence type="ECO:0000313" key="2">
    <source>
        <dbReference type="Proteomes" id="UP001153678"/>
    </source>
</evidence>
<sequence length="39" mass="4756">MSAIPDRFSTQLEFHHSQYDAYQYIQHALHKYPQNLFDD</sequence>
<dbReference type="EMBL" id="CAMKVN010001534">
    <property type="protein sequence ID" value="CAI2176659.1"/>
    <property type="molecule type" value="Genomic_DNA"/>
</dbReference>
<dbReference type="Proteomes" id="UP001153678">
    <property type="component" value="Unassembled WGS sequence"/>
</dbReference>
<organism evidence="1 2">
    <name type="scientific">Funneliformis geosporum</name>
    <dbReference type="NCBI Taxonomy" id="1117311"/>
    <lineage>
        <taxon>Eukaryota</taxon>
        <taxon>Fungi</taxon>
        <taxon>Fungi incertae sedis</taxon>
        <taxon>Mucoromycota</taxon>
        <taxon>Glomeromycotina</taxon>
        <taxon>Glomeromycetes</taxon>
        <taxon>Glomerales</taxon>
        <taxon>Glomeraceae</taxon>
        <taxon>Funneliformis</taxon>
    </lineage>
</organism>
<reference evidence="1" key="1">
    <citation type="submission" date="2022-08" db="EMBL/GenBank/DDBJ databases">
        <authorList>
            <person name="Kallberg Y."/>
            <person name="Tangrot J."/>
            <person name="Rosling A."/>
        </authorList>
    </citation>
    <scope>NUCLEOTIDE SEQUENCE</scope>
    <source>
        <strain evidence="1">Wild A</strain>
    </source>
</reference>
<dbReference type="AlphaFoldDB" id="A0A9W4SQ08"/>
<comment type="caution">
    <text evidence="1">The sequence shown here is derived from an EMBL/GenBank/DDBJ whole genome shotgun (WGS) entry which is preliminary data.</text>
</comment>
<name>A0A9W4SQ08_9GLOM</name>
<keyword evidence="2" id="KW-1185">Reference proteome</keyword>
<proteinExistence type="predicted"/>
<accession>A0A9W4SQ08</accession>
<protein>
    <submittedName>
        <fullName evidence="1">16397_t:CDS:1</fullName>
    </submittedName>
</protein>